<dbReference type="InterPro" id="IPR000923">
    <property type="entry name" value="BlueCu_1"/>
</dbReference>
<dbReference type="PROSITE" id="PS51257">
    <property type="entry name" value="PROKAR_LIPOPROTEIN"/>
    <property type="match status" value="1"/>
</dbReference>
<feature type="binding site" evidence="7">
    <location>
        <position position="115"/>
    </location>
    <ligand>
        <name>Cu cation</name>
        <dbReference type="ChEBI" id="CHEBI:23378"/>
    </ligand>
</feature>
<keyword evidence="5" id="KW-0249">Electron transport</keyword>
<feature type="domain" description="Blue (type 1) copper" evidence="9">
    <location>
        <begin position="49"/>
        <end position="125"/>
    </location>
</feature>
<evidence type="ECO:0000256" key="8">
    <source>
        <dbReference type="SAM" id="SignalP"/>
    </source>
</evidence>
<dbReference type="GO" id="GO:0009055">
    <property type="term" value="F:electron transfer activity"/>
    <property type="evidence" value="ECO:0007669"/>
    <property type="project" value="InterPro"/>
</dbReference>
<evidence type="ECO:0000313" key="10">
    <source>
        <dbReference type="EMBL" id="SDE60407.1"/>
    </source>
</evidence>
<name>A0A1G7E9S5_9NOCA</name>
<dbReference type="PANTHER" id="PTHR36507:SF1">
    <property type="entry name" value="BLL1555 PROTEIN"/>
    <property type="match status" value="1"/>
</dbReference>
<evidence type="ECO:0000256" key="5">
    <source>
        <dbReference type="ARBA" id="ARBA00022982"/>
    </source>
</evidence>
<feature type="signal peptide" evidence="8">
    <location>
        <begin position="1"/>
        <end position="21"/>
    </location>
</feature>
<protein>
    <submittedName>
        <fullName evidence="10">Plastocyanin</fullName>
    </submittedName>
</protein>
<feature type="chain" id="PRO_5039398815" evidence="8">
    <location>
        <begin position="22"/>
        <end position="125"/>
    </location>
</feature>
<dbReference type="Pfam" id="PF00127">
    <property type="entry name" value="Copper-bind"/>
    <property type="match status" value="1"/>
</dbReference>
<evidence type="ECO:0000259" key="9">
    <source>
        <dbReference type="Pfam" id="PF00127"/>
    </source>
</evidence>
<dbReference type="AlphaFoldDB" id="A0A1G7E9S5"/>
<evidence type="ECO:0000256" key="7">
    <source>
        <dbReference type="PIRSR" id="PIRSR602386-1"/>
    </source>
</evidence>
<evidence type="ECO:0000256" key="6">
    <source>
        <dbReference type="ARBA" id="ARBA00023008"/>
    </source>
</evidence>
<keyword evidence="11" id="KW-1185">Reference proteome</keyword>
<evidence type="ECO:0000313" key="11">
    <source>
        <dbReference type="Proteomes" id="UP000199417"/>
    </source>
</evidence>
<dbReference type="GO" id="GO:0042597">
    <property type="term" value="C:periplasmic space"/>
    <property type="evidence" value="ECO:0007669"/>
    <property type="project" value="UniProtKB-SubCell"/>
</dbReference>
<feature type="binding site" evidence="7">
    <location>
        <position position="76"/>
    </location>
    <ligand>
        <name>Cu cation</name>
        <dbReference type="ChEBI" id="CHEBI:23378"/>
    </ligand>
</feature>
<dbReference type="GO" id="GO:0005507">
    <property type="term" value="F:copper ion binding"/>
    <property type="evidence" value="ECO:0007669"/>
    <property type="project" value="InterPro"/>
</dbReference>
<dbReference type="InterPro" id="IPR052721">
    <property type="entry name" value="ET_Amicyanin"/>
</dbReference>
<comment type="cofactor">
    <cofactor evidence="7">
        <name>Cu cation</name>
        <dbReference type="ChEBI" id="CHEBI:23378"/>
    </cofactor>
    <text evidence="7">Binds 1 copper ion per subunit.</text>
</comment>
<keyword evidence="2" id="KW-0813">Transport</keyword>
<accession>A0A1G7E9S5</accession>
<evidence type="ECO:0000256" key="4">
    <source>
        <dbReference type="ARBA" id="ARBA00022764"/>
    </source>
</evidence>
<dbReference type="PANTHER" id="PTHR36507">
    <property type="entry name" value="BLL1555 PROTEIN"/>
    <property type="match status" value="1"/>
</dbReference>
<dbReference type="Proteomes" id="UP000199417">
    <property type="component" value="Unassembled WGS sequence"/>
</dbReference>
<reference evidence="10 11" key="1">
    <citation type="submission" date="2016-10" db="EMBL/GenBank/DDBJ databases">
        <authorList>
            <person name="de Groot N.N."/>
        </authorList>
    </citation>
    <scope>NUCLEOTIDE SEQUENCE [LARGE SCALE GENOMIC DNA]</scope>
    <source>
        <strain evidence="10 11">JCM 11308</strain>
    </source>
</reference>
<comment type="subcellular location">
    <subcellularLocation>
        <location evidence="1">Periplasm</location>
    </subcellularLocation>
</comment>
<sequence>MRGLGSATAIGLLLASAVVGCADTSKPDAGQAAPTSSASNADPTVVVSGMSFQPSTVTIRVGQAVTWKFDDRGIAHNVTSAAGAPARFASTIMTGGSYSHTFDQPGTYPYTCTLHAGMAGTVVVQ</sequence>
<dbReference type="InterPro" id="IPR002386">
    <property type="entry name" value="Amicyanin/Pseudoazurin"/>
</dbReference>
<dbReference type="PRINTS" id="PR00155">
    <property type="entry name" value="AMICYANIN"/>
</dbReference>
<proteinExistence type="predicted"/>
<dbReference type="STRING" id="168276.SAMN05444580_12313"/>
<evidence type="ECO:0000256" key="2">
    <source>
        <dbReference type="ARBA" id="ARBA00022448"/>
    </source>
</evidence>
<dbReference type="SUPFAM" id="SSF49503">
    <property type="entry name" value="Cupredoxins"/>
    <property type="match status" value="1"/>
</dbReference>
<keyword evidence="3 7" id="KW-0479">Metal-binding</keyword>
<dbReference type="Gene3D" id="2.60.40.420">
    <property type="entry name" value="Cupredoxins - blue copper proteins"/>
    <property type="match status" value="1"/>
</dbReference>
<dbReference type="EMBL" id="FNAB01000023">
    <property type="protein sequence ID" value="SDE60407.1"/>
    <property type="molecule type" value="Genomic_DNA"/>
</dbReference>
<keyword evidence="4" id="KW-0574">Periplasm</keyword>
<organism evidence="10 11">
    <name type="scientific">Rhodococcus tukisamuensis</name>
    <dbReference type="NCBI Taxonomy" id="168276"/>
    <lineage>
        <taxon>Bacteria</taxon>
        <taxon>Bacillati</taxon>
        <taxon>Actinomycetota</taxon>
        <taxon>Actinomycetes</taxon>
        <taxon>Mycobacteriales</taxon>
        <taxon>Nocardiaceae</taxon>
        <taxon>Rhodococcus</taxon>
    </lineage>
</organism>
<feature type="binding site" evidence="7">
    <location>
        <position position="112"/>
    </location>
    <ligand>
        <name>Cu cation</name>
        <dbReference type="ChEBI" id="CHEBI:23378"/>
    </ligand>
</feature>
<keyword evidence="6 7" id="KW-0186">Copper</keyword>
<dbReference type="InterPro" id="IPR008972">
    <property type="entry name" value="Cupredoxin"/>
</dbReference>
<gene>
    <name evidence="10" type="ORF">SAMN05444580_12313</name>
</gene>
<evidence type="ECO:0000256" key="3">
    <source>
        <dbReference type="ARBA" id="ARBA00022723"/>
    </source>
</evidence>
<evidence type="ECO:0000256" key="1">
    <source>
        <dbReference type="ARBA" id="ARBA00004418"/>
    </source>
</evidence>
<keyword evidence="8" id="KW-0732">Signal</keyword>